<proteinExistence type="predicted"/>
<dbReference type="PANTHER" id="PTHR45725">
    <property type="entry name" value="FORMIN HOMOLOGY 2 FAMILY MEMBER"/>
    <property type="match status" value="1"/>
</dbReference>
<dbReference type="InParanoid" id="F0YC19"/>
<evidence type="ECO:0000313" key="2">
    <source>
        <dbReference type="EMBL" id="EGB07469.1"/>
    </source>
</evidence>
<sequence length="1366" mass="138744">MEGRATPPAPRSPTRSQVVEREVEEMAAKRREMDELESALKAKSESLDARVSRLRVSAEKQRSAGRARRTPVPSRSPASSRAPASPRSPASSRRGRPVATPSASPRPWTPGGAEPRPSPGAARPLPAAGAGDAAAAKWASLSSEIDDALGAAAARPPAAAAPPPRPAEPAAARQTALADEVRRAAARGRELARKLKAADVEGERRATEGRQLAALCESVEQRQRAMLDQADRLAAQERQLAARLAAVVAQQDRPDDGDDDDFAAGDRPFAAATLVEAAALLEPRRDALATRAAREPERPGAAPSRLERAWLGALRAEIAAVDAVGPSIAALWPPPSTAGAAPASAPPWARPAGGLAAPRWDARAPSADELFDETLCALASTRALRAGALGRGDGAAFGGACVVVDVCGVDALRDETTDRFQNTRGEGGLPEWGGGAAAPAAPPGASRVREAAAGAEELAALDEARSRALELLRRPEADGSAALDARWAAVDGVYAAAAAALAAAGGDVVRVTTSGALVAFFRDDRGVDGAVAAAALSALALCASEGPVAGACEAAGLPSVRCAVAAGQLRVSEVALGPDEIRLVPSGAALEAATRALAVGGGEIGDVVATVDAKARLLKRGWPKAAFEPEDFAARGKFTTLVRARKPPPPPRGPASTKERGPLRAALVAAPSPRARSGVRSRVPLLAREDAAAPGDPRRVHGTPAGASGCTIVCAKVVVAGGLTQATRDGAAKAVSRGVRGFGGRVVDVAASDDWITICAAFFAEPPLRASAGRGAAAALAVDYALTALETAARMTWGVGAASGLGVRKTCGRPDAGKAHFVTSTAIAAAMALANGAASKVNWAALDARHAHDGAAPRVLCDEATQRAARKQTVALPLAYFPRGADFSGDAPDDSAAAAAALKGPHLASPWGAKRAVGFSRDGHFMLLPAAEAPELVSGLDADTPRCVSCPAPLLRAVSDQRGGDDHHVLLDDPLGDLAPKAKQLAKRAFALAFGHCRAADDGAPPAGPGGRREPRAAAAPLGRSAFAKLLPALLGAGSYDDALADALWARSGGDAATATDLARAWARFPRDEGEDDGNGSLLLLGDAYEALRARCADVPRTARRDLLAAVDALPPPHQLLLRAAAVAAGCGDVGLLRAALAPTPPGAPGVGGFEAFGASCDRSGFPAGEETFDAVLDGLAELGFLTVDRARAAFSFPDALLHDAVLDSTPAKRKRALHAFLAKRLRSAQRRHADAPGGEERAAVALAHHAVGAGDAELACEAAAGLAALGGATFVAAFATVAVLGAPAPAQSVDVPLAPDEVLAPRRATALLASLPAYRGALDALRAAQVATTLLKAADKFLAKLKLPATDDADPADFEAGGALA</sequence>
<dbReference type="RefSeq" id="XP_009038081.1">
    <property type="nucleotide sequence ID" value="XM_009039833.1"/>
</dbReference>
<dbReference type="KEGG" id="aaf:AURANDRAFT_64871"/>
<feature type="compositionally biased region" description="Low complexity" evidence="1">
    <location>
        <begin position="1"/>
        <end position="16"/>
    </location>
</feature>
<protein>
    <submittedName>
        <fullName evidence="2">Uncharacterized protein</fullName>
    </submittedName>
</protein>
<evidence type="ECO:0000256" key="1">
    <source>
        <dbReference type="SAM" id="MobiDB-lite"/>
    </source>
</evidence>
<dbReference type="InterPro" id="IPR051425">
    <property type="entry name" value="Formin_Homology"/>
</dbReference>
<reference evidence="2 3" key="1">
    <citation type="journal article" date="2011" name="Proc. Natl. Acad. Sci. U.S.A.">
        <title>Niche of harmful alga Aureococcus anophagefferens revealed through ecogenomics.</title>
        <authorList>
            <person name="Gobler C.J."/>
            <person name="Berry D.L."/>
            <person name="Dyhrman S.T."/>
            <person name="Wilhelm S.W."/>
            <person name="Salamov A."/>
            <person name="Lobanov A.V."/>
            <person name="Zhang Y."/>
            <person name="Collier J.L."/>
            <person name="Wurch L.L."/>
            <person name="Kustka A.B."/>
            <person name="Dill B.D."/>
            <person name="Shah M."/>
            <person name="VerBerkmoes N.C."/>
            <person name="Kuo A."/>
            <person name="Terry A."/>
            <person name="Pangilinan J."/>
            <person name="Lindquist E.A."/>
            <person name="Lucas S."/>
            <person name="Paulsen I.T."/>
            <person name="Hattenrath-Lehmann T.K."/>
            <person name="Talmage S.C."/>
            <person name="Walker E.A."/>
            <person name="Koch F."/>
            <person name="Burson A.M."/>
            <person name="Marcoval M.A."/>
            <person name="Tang Y.Z."/>
            <person name="Lecleir G.R."/>
            <person name="Coyne K.J."/>
            <person name="Berg G.M."/>
            <person name="Bertrand E.M."/>
            <person name="Saito M.A."/>
            <person name="Gladyshev V.N."/>
            <person name="Grigoriev I.V."/>
        </authorList>
    </citation>
    <scope>NUCLEOTIDE SEQUENCE [LARGE SCALE GENOMIC DNA]</scope>
    <source>
        <strain evidence="3">CCMP 1984</strain>
    </source>
</reference>
<feature type="compositionally biased region" description="Basic and acidic residues" evidence="1">
    <location>
        <begin position="18"/>
        <end position="62"/>
    </location>
</feature>
<feature type="compositionally biased region" description="Low complexity" evidence="1">
    <location>
        <begin position="119"/>
        <end position="143"/>
    </location>
</feature>
<gene>
    <name evidence="2" type="ORF">AURANDRAFT_64871</name>
</gene>
<name>F0YC19_AURAN</name>
<dbReference type="EMBL" id="GL833131">
    <property type="protein sequence ID" value="EGB07469.1"/>
    <property type="molecule type" value="Genomic_DNA"/>
</dbReference>
<accession>F0YC19</accession>
<feature type="region of interest" description="Disordered" evidence="1">
    <location>
        <begin position="418"/>
        <end position="443"/>
    </location>
</feature>
<evidence type="ECO:0000313" key="3">
    <source>
        <dbReference type="Proteomes" id="UP000002729"/>
    </source>
</evidence>
<feature type="region of interest" description="Disordered" evidence="1">
    <location>
        <begin position="642"/>
        <end position="662"/>
    </location>
</feature>
<dbReference type="GeneID" id="20225050"/>
<feature type="compositionally biased region" description="Gly residues" evidence="1">
    <location>
        <begin position="425"/>
        <end position="436"/>
    </location>
</feature>
<keyword evidence="3" id="KW-1185">Reference proteome</keyword>
<dbReference type="PANTHER" id="PTHR45725:SF1">
    <property type="entry name" value="DISHEVELLED ASSOCIATED ACTIVATOR OF MORPHOGENESIS, ISOFORM D"/>
    <property type="match status" value="1"/>
</dbReference>
<feature type="region of interest" description="Disordered" evidence="1">
    <location>
        <begin position="1"/>
        <end position="208"/>
    </location>
</feature>
<feature type="compositionally biased region" description="Basic and acidic residues" evidence="1">
    <location>
        <begin position="179"/>
        <end position="208"/>
    </location>
</feature>
<feature type="compositionally biased region" description="Low complexity" evidence="1">
    <location>
        <begin position="70"/>
        <end position="92"/>
    </location>
</feature>
<dbReference type="Proteomes" id="UP000002729">
    <property type="component" value="Unassembled WGS sequence"/>
</dbReference>
<organism evidence="3">
    <name type="scientific">Aureococcus anophagefferens</name>
    <name type="common">Harmful bloom alga</name>
    <dbReference type="NCBI Taxonomy" id="44056"/>
    <lineage>
        <taxon>Eukaryota</taxon>
        <taxon>Sar</taxon>
        <taxon>Stramenopiles</taxon>
        <taxon>Ochrophyta</taxon>
        <taxon>Pelagophyceae</taxon>
        <taxon>Pelagomonadales</taxon>
        <taxon>Pelagomonadaceae</taxon>
        <taxon>Aureococcus</taxon>
    </lineage>
</organism>